<keyword evidence="3" id="KW-1185">Reference proteome</keyword>
<evidence type="ECO:0000313" key="3">
    <source>
        <dbReference type="Proteomes" id="UP001518925"/>
    </source>
</evidence>
<evidence type="ECO:0000313" key="2">
    <source>
        <dbReference type="EMBL" id="MBM6617281.1"/>
    </source>
</evidence>
<gene>
    <name evidence="2" type="ORF">JR050_06280</name>
</gene>
<dbReference type="RefSeq" id="WP_204202660.1">
    <property type="nucleotide sequence ID" value="NZ_JAFELM010000021.1"/>
</dbReference>
<reference evidence="2 3" key="1">
    <citation type="submission" date="2021-02" db="EMBL/GenBank/DDBJ databases">
        <title>Bacillus sp. RD4P76, an endophyte from a halophyte.</title>
        <authorList>
            <person name="Sun J.-Q."/>
        </authorList>
    </citation>
    <scope>NUCLEOTIDE SEQUENCE [LARGE SCALE GENOMIC DNA]</scope>
    <source>
        <strain evidence="2 3">RD4P76</strain>
    </source>
</reference>
<dbReference type="Proteomes" id="UP001518925">
    <property type="component" value="Unassembled WGS sequence"/>
</dbReference>
<comment type="caution">
    <text evidence="2">The sequence shown here is derived from an EMBL/GenBank/DDBJ whole genome shotgun (WGS) entry which is preliminary data.</text>
</comment>
<organism evidence="2 3">
    <name type="scientific">Bacillus suaedaesalsae</name>
    <dbReference type="NCBI Taxonomy" id="2810349"/>
    <lineage>
        <taxon>Bacteria</taxon>
        <taxon>Bacillati</taxon>
        <taxon>Bacillota</taxon>
        <taxon>Bacilli</taxon>
        <taxon>Bacillales</taxon>
        <taxon>Bacillaceae</taxon>
        <taxon>Bacillus</taxon>
    </lineage>
</organism>
<feature type="chain" id="PRO_5047289784" description="DUF4352 domain-containing protein" evidence="1">
    <location>
        <begin position="24"/>
        <end position="152"/>
    </location>
</feature>
<evidence type="ECO:0008006" key="4">
    <source>
        <dbReference type="Google" id="ProtNLM"/>
    </source>
</evidence>
<keyword evidence="1" id="KW-0732">Signal</keyword>
<proteinExistence type="predicted"/>
<evidence type="ECO:0000256" key="1">
    <source>
        <dbReference type="SAM" id="SignalP"/>
    </source>
</evidence>
<name>A0ABS2DFT5_9BACI</name>
<feature type="signal peptide" evidence="1">
    <location>
        <begin position="1"/>
        <end position="23"/>
    </location>
</feature>
<sequence>MRNFTSAFTLAVLLISAPHFTKANSMKEPVVLESGEWTLTLGNPEVTEEEHLAKGNKNAVVYSLGITNKSGQKYNVRVHTFRKEQGKSYDFGMSLHETEGIDMGTASEQGNEIKHVNFPVGKKTKEFEVLITWQDKEEFGRFYKQEFIVPVK</sequence>
<protein>
    <recommendedName>
        <fullName evidence="4">DUF4352 domain-containing protein</fullName>
    </recommendedName>
</protein>
<dbReference type="EMBL" id="JAFELM010000021">
    <property type="protein sequence ID" value="MBM6617281.1"/>
    <property type="molecule type" value="Genomic_DNA"/>
</dbReference>
<accession>A0ABS2DFT5</accession>